<protein>
    <recommendedName>
        <fullName evidence="2">Restriction endonuclease type IV Mrr domain-containing protein</fullName>
    </recommendedName>
</protein>
<dbReference type="GO" id="GO:0003676">
    <property type="term" value="F:nucleic acid binding"/>
    <property type="evidence" value="ECO:0007669"/>
    <property type="project" value="InterPro"/>
</dbReference>
<dbReference type="InterPro" id="IPR011856">
    <property type="entry name" value="tRNA_endonuc-like_dom_sf"/>
</dbReference>
<organism evidence="1">
    <name type="scientific">marine sediment metagenome</name>
    <dbReference type="NCBI Taxonomy" id="412755"/>
    <lineage>
        <taxon>unclassified sequences</taxon>
        <taxon>metagenomes</taxon>
        <taxon>ecological metagenomes</taxon>
    </lineage>
</organism>
<name>A0A0F9MDG8_9ZZZZ</name>
<evidence type="ECO:0000313" key="1">
    <source>
        <dbReference type="EMBL" id="KKN05385.1"/>
    </source>
</evidence>
<reference evidence="1" key="1">
    <citation type="journal article" date="2015" name="Nature">
        <title>Complex archaea that bridge the gap between prokaryotes and eukaryotes.</title>
        <authorList>
            <person name="Spang A."/>
            <person name="Saw J.H."/>
            <person name="Jorgensen S.L."/>
            <person name="Zaremba-Niedzwiedzka K."/>
            <person name="Martijn J."/>
            <person name="Lind A.E."/>
            <person name="van Eijk R."/>
            <person name="Schleper C."/>
            <person name="Guy L."/>
            <person name="Ettema T.J."/>
        </authorList>
    </citation>
    <scope>NUCLEOTIDE SEQUENCE</scope>
</reference>
<evidence type="ECO:0008006" key="2">
    <source>
        <dbReference type="Google" id="ProtNLM"/>
    </source>
</evidence>
<accession>A0A0F9MDG8</accession>
<dbReference type="EMBL" id="LAZR01004812">
    <property type="protein sequence ID" value="KKN05385.1"/>
    <property type="molecule type" value="Genomic_DNA"/>
</dbReference>
<dbReference type="AlphaFoldDB" id="A0A0F9MDG8"/>
<dbReference type="Gene3D" id="3.40.1350.10">
    <property type="match status" value="1"/>
</dbReference>
<proteinExistence type="predicted"/>
<comment type="caution">
    <text evidence="1">The sequence shown here is derived from an EMBL/GenBank/DDBJ whole genome shotgun (WGS) entry which is preliminary data.</text>
</comment>
<gene>
    <name evidence="1" type="ORF">LCGC14_1087940</name>
</gene>
<sequence>MHKNKARGIRLEREVVAIFKEKGYIAQRTADSRSPYDVVLIKTTGVNKKICFVAFVQCKIKKKC</sequence>